<evidence type="ECO:0000256" key="1">
    <source>
        <dbReference type="SAM" id="SignalP"/>
    </source>
</evidence>
<dbReference type="EMBL" id="BAAAHH010000011">
    <property type="protein sequence ID" value="GAA0951745.1"/>
    <property type="molecule type" value="Genomic_DNA"/>
</dbReference>
<sequence>MHPRIPRLVLVAVLAACALPAAASPAGAAAGPCAVGKWRLTNFSAENIGYVEYTDVSKGLKGVRLTVTKSALSYDFTRSKKAVITGTDSGKPINEWMKYDKKLKVGVKLRGRAKGTVALKAKTASGDATFTRSQAPGRHRSLAAVIRDKRLWDMVVLKRASYTCTARTLTFRTHQSWYHGEYQFRATIRYTRR</sequence>
<dbReference type="RefSeq" id="WP_344241410.1">
    <property type="nucleotide sequence ID" value="NZ_BAAAHH010000011.1"/>
</dbReference>
<evidence type="ECO:0000313" key="3">
    <source>
        <dbReference type="Proteomes" id="UP001500665"/>
    </source>
</evidence>
<gene>
    <name evidence="2" type="ORF">GCM10009550_31710</name>
</gene>
<evidence type="ECO:0000313" key="2">
    <source>
        <dbReference type="EMBL" id="GAA0951745.1"/>
    </source>
</evidence>
<name>A0ABN1R5D9_9ACTN</name>
<reference evidence="2 3" key="1">
    <citation type="journal article" date="2019" name="Int. J. Syst. Evol. Microbiol.">
        <title>The Global Catalogue of Microorganisms (GCM) 10K type strain sequencing project: providing services to taxonomists for standard genome sequencing and annotation.</title>
        <authorList>
            <consortium name="The Broad Institute Genomics Platform"/>
            <consortium name="The Broad Institute Genome Sequencing Center for Infectious Disease"/>
            <person name="Wu L."/>
            <person name="Ma J."/>
        </authorList>
    </citation>
    <scope>NUCLEOTIDE SEQUENCE [LARGE SCALE GENOMIC DNA]</scope>
    <source>
        <strain evidence="2 3">JCM 10696</strain>
    </source>
</reference>
<proteinExistence type="predicted"/>
<accession>A0ABN1R5D9</accession>
<organism evidence="2 3">
    <name type="scientific">Actinocorallia libanotica</name>
    <dbReference type="NCBI Taxonomy" id="46162"/>
    <lineage>
        <taxon>Bacteria</taxon>
        <taxon>Bacillati</taxon>
        <taxon>Actinomycetota</taxon>
        <taxon>Actinomycetes</taxon>
        <taxon>Streptosporangiales</taxon>
        <taxon>Thermomonosporaceae</taxon>
        <taxon>Actinocorallia</taxon>
    </lineage>
</organism>
<dbReference type="Proteomes" id="UP001500665">
    <property type="component" value="Unassembled WGS sequence"/>
</dbReference>
<keyword evidence="3" id="KW-1185">Reference proteome</keyword>
<protein>
    <submittedName>
        <fullName evidence="2">Uncharacterized protein</fullName>
    </submittedName>
</protein>
<comment type="caution">
    <text evidence="2">The sequence shown here is derived from an EMBL/GenBank/DDBJ whole genome shotgun (WGS) entry which is preliminary data.</text>
</comment>
<feature type="signal peptide" evidence="1">
    <location>
        <begin position="1"/>
        <end position="23"/>
    </location>
</feature>
<feature type="chain" id="PRO_5045115107" evidence="1">
    <location>
        <begin position="24"/>
        <end position="193"/>
    </location>
</feature>
<keyword evidence="1" id="KW-0732">Signal</keyword>